<dbReference type="Proteomes" id="UP000218896">
    <property type="component" value="Unassembled WGS sequence"/>
</dbReference>
<dbReference type="EMBL" id="NSKD01000012">
    <property type="protein sequence ID" value="PAU76381.1"/>
    <property type="molecule type" value="Genomic_DNA"/>
</dbReference>
<sequence>MAWYALQHKPAQAARALANLENQGIECFFPEIDVETIQQGKRRMRREPLFRGYLFINLELTDPVWHKLRSTRGVVRVVSFGNRPAPIADEVIEGIREGLESAAEAGGIHKGDKLEILEGPFRGLNAVFQEYDGETRAMVLIDFLQKQHRVSMDLDQVRPG</sequence>
<evidence type="ECO:0000256" key="1">
    <source>
        <dbReference type="ARBA" id="ARBA00022814"/>
    </source>
</evidence>
<dbReference type="InterPro" id="IPR043425">
    <property type="entry name" value="NusG-like"/>
</dbReference>
<dbReference type="InterPro" id="IPR008991">
    <property type="entry name" value="Translation_prot_SH3-like_sf"/>
</dbReference>
<dbReference type="SMART" id="SM00738">
    <property type="entry name" value="NGN"/>
    <property type="match status" value="1"/>
</dbReference>
<evidence type="ECO:0000313" key="5">
    <source>
        <dbReference type="EMBL" id="PAU76381.1"/>
    </source>
</evidence>
<keyword evidence="6" id="KW-1185">Reference proteome</keyword>
<evidence type="ECO:0000313" key="6">
    <source>
        <dbReference type="Proteomes" id="UP000218896"/>
    </source>
</evidence>
<protein>
    <submittedName>
        <fullName evidence="5">Transcription/translation regulatory transformer protein RfaH</fullName>
    </submittedName>
</protein>
<comment type="caution">
    <text evidence="5">The sequence shown here is derived from an EMBL/GenBank/DDBJ whole genome shotgun (WGS) entry which is preliminary data.</text>
</comment>
<dbReference type="RefSeq" id="WP_077529355.1">
    <property type="nucleotide sequence ID" value="NZ_NSKD01000012.1"/>
</dbReference>
<evidence type="ECO:0000256" key="3">
    <source>
        <dbReference type="ARBA" id="ARBA00023163"/>
    </source>
</evidence>
<keyword evidence="1" id="KW-0889">Transcription antitermination</keyword>
<dbReference type="GO" id="GO:0006354">
    <property type="term" value="P:DNA-templated transcription elongation"/>
    <property type="evidence" value="ECO:0007669"/>
    <property type="project" value="InterPro"/>
</dbReference>
<dbReference type="Gene3D" id="3.30.70.940">
    <property type="entry name" value="NusG, N-terminal domain"/>
    <property type="match status" value="1"/>
</dbReference>
<dbReference type="AlphaFoldDB" id="A0A2A2ESH5"/>
<dbReference type="PANTHER" id="PTHR30265:SF7">
    <property type="entry name" value="TRANSCRIPTION ANTITERMINATION PROTEIN RFAH"/>
    <property type="match status" value="1"/>
</dbReference>
<feature type="domain" description="NusG-like N-terminal" evidence="4">
    <location>
        <begin position="1"/>
        <end position="99"/>
    </location>
</feature>
<accession>A0A2A2ESH5</accession>
<name>A0A2A2ESH5_9GAMM</name>
<dbReference type="Pfam" id="PF02357">
    <property type="entry name" value="NusG"/>
    <property type="match status" value="1"/>
</dbReference>
<dbReference type="SUPFAM" id="SSF82679">
    <property type="entry name" value="N-utilization substance G protein NusG, N-terminal domain"/>
    <property type="match status" value="1"/>
</dbReference>
<organism evidence="5 6">
    <name type="scientific">Halovibrio salipaludis</name>
    <dbReference type="NCBI Taxonomy" id="2032626"/>
    <lineage>
        <taxon>Bacteria</taxon>
        <taxon>Pseudomonadati</taxon>
        <taxon>Pseudomonadota</taxon>
        <taxon>Gammaproteobacteria</taxon>
        <taxon>Oceanospirillales</taxon>
        <taxon>Halomonadaceae</taxon>
        <taxon>Halovibrio</taxon>
    </lineage>
</organism>
<dbReference type="NCBIfam" id="NF006534">
    <property type="entry name" value="PRK09014.1"/>
    <property type="match status" value="1"/>
</dbReference>
<dbReference type="InterPro" id="IPR006645">
    <property type="entry name" value="NGN-like_dom"/>
</dbReference>
<gene>
    <name evidence="5" type="primary">rfaH</name>
    <name evidence="5" type="ORF">CK501_15700</name>
</gene>
<dbReference type="GO" id="GO:0005829">
    <property type="term" value="C:cytosol"/>
    <property type="evidence" value="ECO:0007669"/>
    <property type="project" value="TreeGrafter"/>
</dbReference>
<keyword evidence="2" id="KW-0805">Transcription regulation</keyword>
<dbReference type="InterPro" id="IPR036735">
    <property type="entry name" value="NGN_dom_sf"/>
</dbReference>
<dbReference type="NCBIfam" id="TIGR01955">
    <property type="entry name" value="RfaH"/>
    <property type="match status" value="1"/>
</dbReference>
<evidence type="ECO:0000259" key="4">
    <source>
        <dbReference type="SMART" id="SM00738"/>
    </source>
</evidence>
<dbReference type="InterPro" id="IPR010215">
    <property type="entry name" value="Transcription_antiterm_RfaH"/>
</dbReference>
<dbReference type="CDD" id="cd09892">
    <property type="entry name" value="NGN_SP_RfaH"/>
    <property type="match status" value="1"/>
</dbReference>
<evidence type="ECO:0000256" key="2">
    <source>
        <dbReference type="ARBA" id="ARBA00023015"/>
    </source>
</evidence>
<dbReference type="GO" id="GO:0031564">
    <property type="term" value="P:transcription antitermination"/>
    <property type="evidence" value="ECO:0007669"/>
    <property type="project" value="UniProtKB-KW"/>
</dbReference>
<dbReference type="SUPFAM" id="SSF50104">
    <property type="entry name" value="Translation proteins SH3-like domain"/>
    <property type="match status" value="1"/>
</dbReference>
<keyword evidence="3" id="KW-0804">Transcription</keyword>
<reference evidence="5 6" key="1">
    <citation type="submission" date="2017-08" db="EMBL/GenBank/DDBJ databases">
        <title>Halovibrio sewagensis sp. nov., isolated from wastewater of high salinity.</title>
        <authorList>
            <person name="Dong X."/>
            <person name="Zhang G."/>
        </authorList>
    </citation>
    <scope>NUCLEOTIDE SEQUENCE [LARGE SCALE GENOMIC DNA]</scope>
    <source>
        <strain evidence="5 6">YL5-2</strain>
    </source>
</reference>
<proteinExistence type="predicted"/>
<dbReference type="CDD" id="cd06091">
    <property type="entry name" value="KOW_NusG"/>
    <property type="match status" value="1"/>
</dbReference>
<dbReference type="OrthoDB" id="9790639at2"/>
<dbReference type="PANTHER" id="PTHR30265">
    <property type="entry name" value="RHO-INTERACTING TRANSCRIPTION TERMINATION FACTOR NUSG"/>
    <property type="match status" value="1"/>
</dbReference>